<feature type="transmembrane region" description="Helical" evidence="2">
    <location>
        <begin position="200"/>
        <end position="223"/>
    </location>
</feature>
<evidence type="ECO:0000259" key="3">
    <source>
        <dbReference type="PROSITE" id="PS51034"/>
    </source>
</evidence>
<keyword evidence="2" id="KW-0472">Membrane</keyword>
<evidence type="ECO:0000313" key="5">
    <source>
        <dbReference type="WBParaSite" id="PgR010_g078_t02"/>
    </source>
</evidence>
<name>A0A915AJS4_PARUN</name>
<keyword evidence="1" id="KW-1015">Disulfide bond</keyword>
<proteinExistence type="predicted"/>
<dbReference type="PANTHER" id="PTHR46560:SF12">
    <property type="entry name" value="ZP DOMAIN-CONTAINING PROTEIN"/>
    <property type="match status" value="1"/>
</dbReference>
<dbReference type="InterPro" id="IPR001507">
    <property type="entry name" value="ZP_dom"/>
</dbReference>
<dbReference type="WBParaSite" id="PgR010_g078_t02">
    <property type="protein sequence ID" value="PgR010_g078_t02"/>
    <property type="gene ID" value="PgR010_g078"/>
</dbReference>
<feature type="domain" description="ZP" evidence="3">
    <location>
        <begin position="1"/>
        <end position="150"/>
    </location>
</feature>
<evidence type="ECO:0000256" key="2">
    <source>
        <dbReference type="SAM" id="Phobius"/>
    </source>
</evidence>
<evidence type="ECO:0000256" key="1">
    <source>
        <dbReference type="ARBA" id="ARBA00023157"/>
    </source>
</evidence>
<protein>
    <submittedName>
        <fullName evidence="5">ZP domain-containing protein</fullName>
    </submittedName>
</protein>
<dbReference type="PANTHER" id="PTHR46560">
    <property type="entry name" value="CYPHER, ISOFORM B"/>
    <property type="match status" value="1"/>
</dbReference>
<dbReference type="Gene3D" id="2.60.40.4100">
    <property type="entry name" value="Zona pellucida, ZP-C domain"/>
    <property type="match status" value="1"/>
</dbReference>
<sequence length="240" mass="26297">MDSIRIIATQNASLIHTTNAHIYLEIQYGEGPYGNTVNSPIKIGDTISLVVHAKTPNVAEEQYSMLVHSCYATDGTGSTKIQLVDQSGCISRPQLAGNMSRTKSNGETYYFFPINAFRFPGSDDVYFTCAVDISTNYNFPEICPAMRNDTRLRRASNKNDVMQLELFDSVAVQLSEQGDNHRPHQGVSATTTTRPCFNKAILFSMALVNVFLIVSLVLALTVYTSATSSHACLGSCCNDV</sequence>
<organism evidence="4 5">
    <name type="scientific">Parascaris univalens</name>
    <name type="common">Nematode worm</name>
    <dbReference type="NCBI Taxonomy" id="6257"/>
    <lineage>
        <taxon>Eukaryota</taxon>
        <taxon>Metazoa</taxon>
        <taxon>Ecdysozoa</taxon>
        <taxon>Nematoda</taxon>
        <taxon>Chromadorea</taxon>
        <taxon>Rhabditida</taxon>
        <taxon>Spirurina</taxon>
        <taxon>Ascaridomorpha</taxon>
        <taxon>Ascaridoidea</taxon>
        <taxon>Ascarididae</taxon>
        <taxon>Parascaris</taxon>
    </lineage>
</organism>
<reference evidence="5" key="1">
    <citation type="submission" date="2022-11" db="UniProtKB">
        <authorList>
            <consortium name="WormBaseParasite"/>
        </authorList>
    </citation>
    <scope>IDENTIFICATION</scope>
</reference>
<dbReference type="InterPro" id="IPR042235">
    <property type="entry name" value="ZP-C_dom"/>
</dbReference>
<dbReference type="AlphaFoldDB" id="A0A915AJS4"/>
<dbReference type="PROSITE" id="PS51034">
    <property type="entry name" value="ZP_2"/>
    <property type="match status" value="1"/>
</dbReference>
<accession>A0A915AJS4</accession>
<dbReference type="InterPro" id="IPR055355">
    <property type="entry name" value="ZP-C"/>
</dbReference>
<evidence type="ECO:0000313" key="4">
    <source>
        <dbReference type="Proteomes" id="UP000887569"/>
    </source>
</evidence>
<keyword evidence="4" id="KW-1185">Reference proteome</keyword>
<keyword evidence="2" id="KW-0812">Transmembrane</keyword>
<dbReference type="Pfam" id="PF00100">
    <property type="entry name" value="Zona_pellucida"/>
    <property type="match status" value="1"/>
</dbReference>
<dbReference type="Proteomes" id="UP000887569">
    <property type="component" value="Unplaced"/>
</dbReference>
<keyword evidence="2" id="KW-1133">Transmembrane helix</keyword>